<reference evidence="1 2" key="1">
    <citation type="submission" date="2017-03" db="EMBL/GenBank/DDBJ databases">
        <title>Lifting the veil on microbial sulfur biogeochemistry in mining wastewaters.</title>
        <authorList>
            <person name="Kantor R.S."/>
            <person name="Colenbrander Nelson T."/>
            <person name="Marshall S."/>
            <person name="Bennett D."/>
            <person name="Apte S."/>
            <person name="Camacho D."/>
            <person name="Thomas B.C."/>
            <person name="Warren L.A."/>
            <person name="Banfield J.F."/>
        </authorList>
    </citation>
    <scope>NUCLEOTIDE SEQUENCE [LARGE SCALE GENOMIC DNA]</scope>
    <source>
        <strain evidence="1">32-68-21</strain>
    </source>
</reference>
<protein>
    <submittedName>
        <fullName evidence="1">Peptidase</fullName>
    </submittedName>
</protein>
<evidence type="ECO:0000313" key="1">
    <source>
        <dbReference type="EMBL" id="OYX55161.1"/>
    </source>
</evidence>
<evidence type="ECO:0000313" key="2">
    <source>
        <dbReference type="Proteomes" id="UP000216147"/>
    </source>
</evidence>
<dbReference type="EMBL" id="NCEQ01000016">
    <property type="protein sequence ID" value="OYX55161.1"/>
    <property type="molecule type" value="Genomic_DNA"/>
</dbReference>
<name>A0A258HDU7_9CAUL</name>
<gene>
    <name evidence="1" type="ORF">B7Y86_14480</name>
</gene>
<dbReference type="Proteomes" id="UP000216147">
    <property type="component" value="Unassembled WGS sequence"/>
</dbReference>
<proteinExistence type="predicted"/>
<organism evidence="1 2">
    <name type="scientific">Brevundimonas subvibrioides</name>
    <dbReference type="NCBI Taxonomy" id="74313"/>
    <lineage>
        <taxon>Bacteria</taxon>
        <taxon>Pseudomonadati</taxon>
        <taxon>Pseudomonadota</taxon>
        <taxon>Alphaproteobacteria</taxon>
        <taxon>Caulobacterales</taxon>
        <taxon>Caulobacteraceae</taxon>
        <taxon>Brevundimonas</taxon>
    </lineage>
</organism>
<sequence length="313" mass="32664">MIGALVLTTGASVAAPLSGQKGQKGQRVTAPAVDISQRATYGDASLRSGFTPDPYRIDMYSGGDVDASAIANGCVGMVARAPDFQLTYSAGSLPLIFGVTSSNDTTLVINGPDGRWYCDDDSGEGTNPLMSISDPQSGTYDVFVGAYGGNGAAAQLYITELNSQVYGDSDGNDDDRYSDASRPNSGLTANFGEYYLSAGFTPDPYWLPLYSGGSIDASVVASGCVGMISEAPDFQLTYESGSLPLTFGVEADGDTTLVINGPDGQWYCDDDSGGQADPEVTFRNPRSGVYDVWVGAYAGRGVSGRLFVTELGR</sequence>
<accession>A0A258HDU7</accession>
<dbReference type="AlphaFoldDB" id="A0A258HDU7"/>
<comment type="caution">
    <text evidence="1">The sequence shown here is derived from an EMBL/GenBank/DDBJ whole genome shotgun (WGS) entry which is preliminary data.</text>
</comment>